<evidence type="ECO:0000313" key="5">
    <source>
        <dbReference type="Proteomes" id="UP001150062"/>
    </source>
</evidence>
<dbReference type="EMBL" id="JAOAOG010000326">
    <property type="protein sequence ID" value="KAJ6228687.1"/>
    <property type="molecule type" value="Genomic_DNA"/>
</dbReference>
<gene>
    <name evidence="4" type="ORF">M0813_08724</name>
</gene>
<feature type="transmembrane region" description="Helical" evidence="2">
    <location>
        <begin position="61"/>
        <end position="85"/>
    </location>
</feature>
<feature type="transmembrane region" description="Helical" evidence="2">
    <location>
        <begin position="114"/>
        <end position="137"/>
    </location>
</feature>
<feature type="signal peptide" evidence="3">
    <location>
        <begin position="1"/>
        <end position="19"/>
    </location>
</feature>
<keyword evidence="3" id="KW-0732">Signal</keyword>
<feature type="region of interest" description="Disordered" evidence="1">
    <location>
        <begin position="560"/>
        <end position="620"/>
    </location>
</feature>
<dbReference type="InterPro" id="IPR040283">
    <property type="entry name" value="DDB_G0292058-like"/>
</dbReference>
<name>A0ABQ8X7N2_9EUKA</name>
<sequence length="620" mass="68601">MFRFVYLLLFFFVFQNCSCYLYSKTKLDTPRYDLSGNRLPNRFCALNDNGNCQWRKYAESLGLMLCTGIVMSFLCIVFFFGLVLFRLTKSAAKVCGCCTKQDALKNVSVNQYKYFIIFVCVVLLVSASVGISGNVSITGGMTETFDEVLETEDTILKTAETVHEKLQNFGLDINTQAILDQAEDLKQRSVDTKETVMGYDTQRQTVSYIGFISVTLVFIIAASTTIIFKMGKIGSIISIFTLLAAAVLWLAFGAHYTVGVVINDTCYELDDEKIDDNDGPILQGYLDDIMDCTGSSVYSDFFDAINEAYDKVGDDMCGGVNQFCDEKARLTNDTMPCTMDPTTCNENNTENWKNETLPNFVGGCWEPDKPYKIQECHQTTNSECDDLGGTYQLTDSYCMEILTLQECADNCGNDEQKTGSQIFIEGLEDFDAFKEMIDEIMEIINCTAIIKTWEKITENLCSDINGGIDQVATGAGLGGGFIVMGAFILVIGEKKLSEKGEPTIKRKKNSSDSSSTSESSDHPDIEMSDFNTVAINDGQNWQQNPNFVDTNKQPIHWDTNDQKQAEDKKKKSSGSDSASASGSSDSSDTSDSSDSSDSSRDSVSNNANDFDDFGTVKMDK</sequence>
<accession>A0ABQ8X7N2</accession>
<proteinExistence type="predicted"/>
<feature type="transmembrane region" description="Helical" evidence="2">
    <location>
        <begin position="206"/>
        <end position="228"/>
    </location>
</feature>
<evidence type="ECO:0000313" key="4">
    <source>
        <dbReference type="EMBL" id="KAJ6228687.1"/>
    </source>
</evidence>
<comment type="caution">
    <text evidence="4">The sequence shown here is derived from an EMBL/GenBank/DDBJ whole genome shotgun (WGS) entry which is preliminary data.</text>
</comment>
<feature type="region of interest" description="Disordered" evidence="1">
    <location>
        <begin position="501"/>
        <end position="526"/>
    </location>
</feature>
<protein>
    <submittedName>
        <fullName evidence="4">Transmembrane protein</fullName>
    </submittedName>
</protein>
<keyword evidence="2 4" id="KW-0812">Transmembrane</keyword>
<feature type="transmembrane region" description="Helical" evidence="2">
    <location>
        <begin position="235"/>
        <end position="256"/>
    </location>
</feature>
<keyword evidence="2" id="KW-0472">Membrane</keyword>
<organism evidence="4 5">
    <name type="scientific">Anaeramoeba flamelloides</name>
    <dbReference type="NCBI Taxonomy" id="1746091"/>
    <lineage>
        <taxon>Eukaryota</taxon>
        <taxon>Metamonada</taxon>
        <taxon>Anaeramoebidae</taxon>
        <taxon>Anaeramoeba</taxon>
    </lineage>
</organism>
<evidence type="ECO:0000256" key="3">
    <source>
        <dbReference type="SAM" id="SignalP"/>
    </source>
</evidence>
<feature type="transmembrane region" description="Helical" evidence="2">
    <location>
        <begin position="471"/>
        <end position="491"/>
    </location>
</feature>
<evidence type="ECO:0000256" key="2">
    <source>
        <dbReference type="SAM" id="Phobius"/>
    </source>
</evidence>
<keyword evidence="5" id="KW-1185">Reference proteome</keyword>
<keyword evidence="2" id="KW-1133">Transmembrane helix</keyword>
<dbReference type="PANTHER" id="PTHR31414:SF18">
    <property type="entry name" value="TRANSMEMBRANE PROTEIN-RELATED"/>
    <property type="match status" value="1"/>
</dbReference>
<reference evidence="4" key="1">
    <citation type="submission" date="2022-08" db="EMBL/GenBank/DDBJ databases">
        <title>Novel sulfate-reducing endosymbionts in the free-living metamonad Anaeramoeba.</title>
        <authorList>
            <person name="Jerlstrom-Hultqvist J."/>
            <person name="Cepicka I."/>
            <person name="Gallot-Lavallee L."/>
            <person name="Salas-Leiva D."/>
            <person name="Curtis B.A."/>
            <person name="Zahonova K."/>
            <person name="Pipaliya S."/>
            <person name="Dacks J."/>
            <person name="Roger A.J."/>
        </authorList>
    </citation>
    <scope>NUCLEOTIDE SEQUENCE</scope>
    <source>
        <strain evidence="4">Schooner1</strain>
    </source>
</reference>
<dbReference type="Proteomes" id="UP001150062">
    <property type="component" value="Unassembled WGS sequence"/>
</dbReference>
<feature type="compositionally biased region" description="Basic and acidic residues" evidence="1">
    <location>
        <begin position="560"/>
        <end position="569"/>
    </location>
</feature>
<evidence type="ECO:0000256" key="1">
    <source>
        <dbReference type="SAM" id="MobiDB-lite"/>
    </source>
</evidence>
<feature type="compositionally biased region" description="Low complexity" evidence="1">
    <location>
        <begin position="574"/>
        <end position="604"/>
    </location>
</feature>
<dbReference type="PANTHER" id="PTHR31414">
    <property type="entry name" value="TRANSMEMBRANE PROTEIN DDB_G0292058"/>
    <property type="match status" value="1"/>
</dbReference>
<feature type="chain" id="PRO_5046580030" evidence="3">
    <location>
        <begin position="20"/>
        <end position="620"/>
    </location>
</feature>